<sequence>MFDRCGCGRNHLPTAVLERFMMFSLLAAAAILSIDVSVVDVRELLGCCSCIKVSCKTLLSTWQAMTSCKVSSKMEVDALNL</sequence>
<proteinExistence type="predicted"/>
<reference evidence="1 2" key="2">
    <citation type="journal article" date="2022" name="Mol. Ecol. Resour.">
        <title>The genomes of chicory, endive, great burdock and yacon provide insights into Asteraceae paleo-polyploidization history and plant inulin production.</title>
        <authorList>
            <person name="Fan W."/>
            <person name="Wang S."/>
            <person name="Wang H."/>
            <person name="Wang A."/>
            <person name="Jiang F."/>
            <person name="Liu H."/>
            <person name="Zhao H."/>
            <person name="Xu D."/>
            <person name="Zhang Y."/>
        </authorList>
    </citation>
    <scope>NUCLEOTIDE SEQUENCE [LARGE SCALE GENOMIC DNA]</scope>
    <source>
        <strain evidence="2">cv. Niubang</strain>
    </source>
</reference>
<evidence type="ECO:0000313" key="2">
    <source>
        <dbReference type="Proteomes" id="UP001055879"/>
    </source>
</evidence>
<keyword evidence="2" id="KW-1185">Reference proteome</keyword>
<organism evidence="1 2">
    <name type="scientific">Arctium lappa</name>
    <name type="common">Greater burdock</name>
    <name type="synonym">Lappa major</name>
    <dbReference type="NCBI Taxonomy" id="4217"/>
    <lineage>
        <taxon>Eukaryota</taxon>
        <taxon>Viridiplantae</taxon>
        <taxon>Streptophyta</taxon>
        <taxon>Embryophyta</taxon>
        <taxon>Tracheophyta</taxon>
        <taxon>Spermatophyta</taxon>
        <taxon>Magnoliopsida</taxon>
        <taxon>eudicotyledons</taxon>
        <taxon>Gunneridae</taxon>
        <taxon>Pentapetalae</taxon>
        <taxon>asterids</taxon>
        <taxon>campanulids</taxon>
        <taxon>Asterales</taxon>
        <taxon>Asteraceae</taxon>
        <taxon>Carduoideae</taxon>
        <taxon>Cardueae</taxon>
        <taxon>Arctiinae</taxon>
        <taxon>Arctium</taxon>
    </lineage>
</organism>
<evidence type="ECO:0000313" key="1">
    <source>
        <dbReference type="EMBL" id="KAI3728795.1"/>
    </source>
</evidence>
<comment type="caution">
    <text evidence="1">The sequence shown here is derived from an EMBL/GenBank/DDBJ whole genome shotgun (WGS) entry which is preliminary data.</text>
</comment>
<accession>A0ACB9C3K5</accession>
<dbReference type="EMBL" id="CM042051">
    <property type="protein sequence ID" value="KAI3728795.1"/>
    <property type="molecule type" value="Genomic_DNA"/>
</dbReference>
<name>A0ACB9C3K5_ARCLA</name>
<gene>
    <name evidence="1" type="ORF">L6452_17438</name>
</gene>
<protein>
    <submittedName>
        <fullName evidence="1">Uncharacterized protein</fullName>
    </submittedName>
</protein>
<reference evidence="2" key="1">
    <citation type="journal article" date="2022" name="Mol. Ecol. Resour.">
        <title>The genomes of chicory, endive, great burdock and yacon provide insights into Asteraceae palaeo-polyploidization history and plant inulin production.</title>
        <authorList>
            <person name="Fan W."/>
            <person name="Wang S."/>
            <person name="Wang H."/>
            <person name="Wang A."/>
            <person name="Jiang F."/>
            <person name="Liu H."/>
            <person name="Zhao H."/>
            <person name="Xu D."/>
            <person name="Zhang Y."/>
        </authorList>
    </citation>
    <scope>NUCLEOTIDE SEQUENCE [LARGE SCALE GENOMIC DNA]</scope>
    <source>
        <strain evidence="2">cv. Niubang</strain>
    </source>
</reference>
<dbReference type="Proteomes" id="UP001055879">
    <property type="component" value="Linkage Group LG05"/>
</dbReference>